<dbReference type="Gene3D" id="1.10.10.10">
    <property type="entry name" value="Winged helix-like DNA-binding domain superfamily/Winged helix DNA-binding domain"/>
    <property type="match status" value="1"/>
</dbReference>
<evidence type="ECO:0000256" key="2">
    <source>
        <dbReference type="SAM" id="MobiDB-lite"/>
    </source>
</evidence>
<dbReference type="Pfam" id="PF00480">
    <property type="entry name" value="ROK"/>
    <property type="match status" value="1"/>
</dbReference>
<name>A0ABY0C5N9_9MICO</name>
<dbReference type="EMBL" id="RZGY01000002">
    <property type="protein sequence ID" value="RUQ84606.1"/>
    <property type="molecule type" value="Genomic_DNA"/>
</dbReference>
<evidence type="ECO:0000259" key="3">
    <source>
        <dbReference type="Pfam" id="PF12802"/>
    </source>
</evidence>
<dbReference type="InterPro" id="IPR043129">
    <property type="entry name" value="ATPase_NBD"/>
</dbReference>
<dbReference type="Gene3D" id="3.30.420.40">
    <property type="match status" value="2"/>
</dbReference>
<dbReference type="SUPFAM" id="SSF46785">
    <property type="entry name" value="Winged helix' DNA-binding domain"/>
    <property type="match status" value="1"/>
</dbReference>
<feature type="domain" description="HTH marR-type" evidence="3">
    <location>
        <begin position="118"/>
        <end position="159"/>
    </location>
</feature>
<gene>
    <name evidence="4" type="ORF">ELQ93_13455</name>
</gene>
<comment type="caution">
    <text evidence="4">The sequence shown here is derived from an EMBL/GenBank/DDBJ whole genome shotgun (WGS) entry which is preliminary data.</text>
</comment>
<dbReference type="InterPro" id="IPR000835">
    <property type="entry name" value="HTH_MarR-typ"/>
</dbReference>
<dbReference type="InterPro" id="IPR000600">
    <property type="entry name" value="ROK"/>
</dbReference>
<organism evidence="4 5">
    <name type="scientific">Labedella gwakjiensis</name>
    <dbReference type="NCBI Taxonomy" id="390269"/>
    <lineage>
        <taxon>Bacteria</taxon>
        <taxon>Bacillati</taxon>
        <taxon>Actinomycetota</taxon>
        <taxon>Actinomycetes</taxon>
        <taxon>Micrococcales</taxon>
        <taxon>Microbacteriaceae</taxon>
        <taxon>Labedella</taxon>
    </lineage>
</organism>
<accession>A0ABY0C5N9</accession>
<dbReference type="PANTHER" id="PTHR18964">
    <property type="entry name" value="ROK (REPRESSOR, ORF, KINASE) FAMILY"/>
    <property type="match status" value="1"/>
</dbReference>
<feature type="compositionally biased region" description="Polar residues" evidence="2">
    <location>
        <begin position="35"/>
        <end position="46"/>
    </location>
</feature>
<sequence length="493" mass="51579">MRPTSTSRCTCRRVRGSSSRSHPSRRRGSCDRATTAPSTSRGSTTDSWRRLVGLSRSPACAWRCEVAVTTVGAPVEVGRLRREYRLNVTQNPSPALGQPGAETGTVGSLRQRNRALGLRHILRAGRTTRADLARACGMSTASAANIVADLVAEGLVEEAGSVSSGGGRPIAVIAPRADGAFALGADVGERGVAVELFDLSLTMVDREFRGGRAEERPEAIEADLRDAIEALRVRNIARWPRVLGIGLGLPGVVETGDDGTQTLFAQSLGWEPRAVPSELGGDIPVFAENGAKTLAKAELWSGAAVGVDHALVALLGRGVGLGVVSDGQVLTGWSSSASEWGHTKIRFDGELCRCGDRGCVEAYVGADAILEAWRRAGGEFEGTGWHALGRLLDAAETDPAAAAVLDETLRALGAALGSMVNLAGPQRVVIGGWVGLRLMERHADRILDTIRANCLAHVGDRLELVAATFGGDTVALGSALMPIDALIASPLSA</sequence>
<evidence type="ECO:0000313" key="4">
    <source>
        <dbReference type="EMBL" id="RUQ84606.1"/>
    </source>
</evidence>
<protein>
    <submittedName>
        <fullName evidence="4">ROK family transcriptional regulator</fullName>
    </submittedName>
</protein>
<evidence type="ECO:0000313" key="5">
    <source>
        <dbReference type="Proteomes" id="UP000268291"/>
    </source>
</evidence>
<reference evidence="4 5" key="1">
    <citation type="submission" date="2018-12" db="EMBL/GenBank/DDBJ databases">
        <authorList>
            <person name="hu s."/>
            <person name="Xu Y."/>
            <person name="Xu B."/>
            <person name="Li F."/>
        </authorList>
    </citation>
    <scope>NUCLEOTIDE SEQUENCE [LARGE SCALE GENOMIC DNA]</scope>
    <source>
        <strain evidence="4 5">KSW2-17</strain>
    </source>
</reference>
<dbReference type="SUPFAM" id="SSF53067">
    <property type="entry name" value="Actin-like ATPase domain"/>
    <property type="match status" value="1"/>
</dbReference>
<evidence type="ECO:0000256" key="1">
    <source>
        <dbReference type="ARBA" id="ARBA00006479"/>
    </source>
</evidence>
<feature type="region of interest" description="Disordered" evidence="2">
    <location>
        <begin position="1"/>
        <end position="47"/>
    </location>
</feature>
<keyword evidence="5" id="KW-1185">Reference proteome</keyword>
<dbReference type="InterPro" id="IPR036388">
    <property type="entry name" value="WH-like_DNA-bd_sf"/>
</dbReference>
<dbReference type="InterPro" id="IPR036390">
    <property type="entry name" value="WH_DNA-bd_sf"/>
</dbReference>
<dbReference type="Pfam" id="PF12802">
    <property type="entry name" value="MarR_2"/>
    <property type="match status" value="1"/>
</dbReference>
<dbReference type="PANTHER" id="PTHR18964:SF149">
    <property type="entry name" value="BIFUNCTIONAL UDP-N-ACETYLGLUCOSAMINE 2-EPIMERASE_N-ACETYLMANNOSAMINE KINASE"/>
    <property type="match status" value="1"/>
</dbReference>
<comment type="similarity">
    <text evidence="1">Belongs to the ROK (NagC/XylR) family.</text>
</comment>
<proteinExistence type="inferred from homology"/>
<dbReference type="Proteomes" id="UP000268291">
    <property type="component" value="Unassembled WGS sequence"/>
</dbReference>